<dbReference type="Gene3D" id="2.60.40.3630">
    <property type="match status" value="2"/>
</dbReference>
<feature type="domain" description="Ig-like" evidence="2">
    <location>
        <begin position="127"/>
        <end position="191"/>
    </location>
</feature>
<feature type="domain" description="Ig-like" evidence="2">
    <location>
        <begin position="48"/>
        <end position="113"/>
    </location>
</feature>
<organism evidence="3 4">
    <name type="scientific">Candidatus Gallitreponema excrementavium</name>
    <dbReference type="NCBI Taxonomy" id="2840840"/>
    <lineage>
        <taxon>Bacteria</taxon>
        <taxon>Pseudomonadati</taxon>
        <taxon>Spirochaetota</taxon>
        <taxon>Spirochaetia</taxon>
        <taxon>Spirochaetales</taxon>
        <taxon>Candidatus Gallitreponema</taxon>
    </lineage>
</organism>
<dbReference type="PANTHER" id="PTHR23150:SF19">
    <property type="entry name" value="FORMYLGLYCINE-GENERATING ENZYME"/>
    <property type="match status" value="1"/>
</dbReference>
<dbReference type="GO" id="GO:0120147">
    <property type="term" value="F:formylglycine-generating oxidase activity"/>
    <property type="evidence" value="ECO:0007669"/>
    <property type="project" value="TreeGrafter"/>
</dbReference>
<feature type="domain" description="Sulfatase-modifying factor enzyme-like" evidence="1">
    <location>
        <begin position="331"/>
        <end position="540"/>
    </location>
</feature>
<dbReference type="InterPro" id="IPR051043">
    <property type="entry name" value="Sulfatase_Mod_Factor_Kinase"/>
</dbReference>
<dbReference type="Proteomes" id="UP000823638">
    <property type="component" value="Unassembled WGS sequence"/>
</dbReference>
<comment type="caution">
    <text evidence="3">The sequence shown here is derived from an EMBL/GenBank/DDBJ whole genome shotgun (WGS) entry which is preliminary data.</text>
</comment>
<dbReference type="Gene3D" id="3.90.1580.10">
    <property type="entry name" value="paralog of FGE (formylglycine-generating enzyme)"/>
    <property type="match status" value="1"/>
</dbReference>
<sequence length="586" mass="64981">MKTSISIFPTVLILITFLVSCRSPSEFQEILIGKEPVLLELEIDSSLAKNTYARGEALDLTNLMVRGRYSDGSVKRLSPSPKENITGYNPLKTGKQVLTITIENVTATWTIRVGEAVPKQISVNTLPTKLQYAKGESLDCTGGTIKITNTDETTEIKEFLPYMVTGFDSTKKGSQVLTVNYQGFTDNFQIQIEGPQVSQILITAYPKEVSYIIKNDTLYSLTGQEITKQFFAGNLKASYLYTDGTTEEFPAREENFTLPEPVPGISTVKITIPFEYQNKPVETSFTVFLFDSNEMIPPLSAKSGFQKAESILENAKTLTVAGKTEYVAGHNGYGSFGPNNRAVLSPYSIARTETTYTLWKEVLDWGESNNYVFSNKGTEGSGGSYFDTADKKTGEPVVNISRNDAIVWCNAKSEKEGKIPYYLNTEGEVIKDALSSSCTSPNLNLQSDGYRLPTQEEWEFAARGGIAAFYSTQYPISGVQDYNSGCWNYPYTLTDSLENLSEYCLYNENLYTQKTGSLKANGMGLSDMCGNAGEWTDSTKGNEEFYILGGSCMDTSLFCQVSTRLYKLKSHEKSPYVSFRIVQNIP</sequence>
<dbReference type="InterPro" id="IPR022038">
    <property type="entry name" value="Ig-like_bact"/>
</dbReference>
<evidence type="ECO:0000313" key="3">
    <source>
        <dbReference type="EMBL" id="MBO8458535.1"/>
    </source>
</evidence>
<dbReference type="PROSITE" id="PS51257">
    <property type="entry name" value="PROKAR_LIPOPROTEIN"/>
    <property type="match status" value="1"/>
</dbReference>
<dbReference type="Pfam" id="PF07523">
    <property type="entry name" value="Big_3"/>
    <property type="match status" value="2"/>
</dbReference>
<evidence type="ECO:0000259" key="1">
    <source>
        <dbReference type="Pfam" id="PF03781"/>
    </source>
</evidence>
<name>A0A9D9HRC3_9SPIR</name>
<proteinExistence type="predicted"/>
<dbReference type="PANTHER" id="PTHR23150">
    <property type="entry name" value="SULFATASE MODIFYING FACTOR 1, 2"/>
    <property type="match status" value="1"/>
</dbReference>
<reference evidence="3" key="2">
    <citation type="journal article" date="2021" name="PeerJ">
        <title>Extensive microbial diversity within the chicken gut microbiome revealed by metagenomics and culture.</title>
        <authorList>
            <person name="Gilroy R."/>
            <person name="Ravi A."/>
            <person name="Getino M."/>
            <person name="Pursley I."/>
            <person name="Horton D.L."/>
            <person name="Alikhan N.F."/>
            <person name="Baker D."/>
            <person name="Gharbi K."/>
            <person name="Hall N."/>
            <person name="Watson M."/>
            <person name="Adriaenssens E.M."/>
            <person name="Foster-Nyarko E."/>
            <person name="Jarju S."/>
            <person name="Secka A."/>
            <person name="Antonio M."/>
            <person name="Oren A."/>
            <person name="Chaudhuri R.R."/>
            <person name="La Ragione R."/>
            <person name="Hildebrand F."/>
            <person name="Pallen M.J."/>
        </authorList>
    </citation>
    <scope>NUCLEOTIDE SEQUENCE</scope>
    <source>
        <strain evidence="3">10532</strain>
    </source>
</reference>
<gene>
    <name evidence="3" type="ORF">IAA81_09975</name>
</gene>
<dbReference type="InterPro" id="IPR005532">
    <property type="entry name" value="SUMF_dom"/>
</dbReference>
<dbReference type="Pfam" id="PF03781">
    <property type="entry name" value="FGE-sulfatase"/>
    <property type="match status" value="1"/>
</dbReference>
<reference evidence="3" key="1">
    <citation type="submission" date="2020-10" db="EMBL/GenBank/DDBJ databases">
        <authorList>
            <person name="Gilroy R."/>
        </authorList>
    </citation>
    <scope>NUCLEOTIDE SEQUENCE</scope>
    <source>
        <strain evidence="3">10532</strain>
    </source>
</reference>
<protein>
    <submittedName>
        <fullName evidence="3">SUMF1/EgtB/PvdO family nonheme iron enzyme</fullName>
    </submittedName>
</protein>
<evidence type="ECO:0000259" key="2">
    <source>
        <dbReference type="Pfam" id="PF07523"/>
    </source>
</evidence>
<evidence type="ECO:0000313" key="4">
    <source>
        <dbReference type="Proteomes" id="UP000823638"/>
    </source>
</evidence>
<dbReference type="AlphaFoldDB" id="A0A9D9HRC3"/>
<accession>A0A9D9HRC3</accession>
<dbReference type="InterPro" id="IPR042095">
    <property type="entry name" value="SUMF_sf"/>
</dbReference>
<dbReference type="SUPFAM" id="SSF56436">
    <property type="entry name" value="C-type lectin-like"/>
    <property type="match status" value="1"/>
</dbReference>
<dbReference type="EMBL" id="JADIMM010000113">
    <property type="protein sequence ID" value="MBO8458535.1"/>
    <property type="molecule type" value="Genomic_DNA"/>
</dbReference>
<dbReference type="InterPro" id="IPR016187">
    <property type="entry name" value="CTDL_fold"/>
</dbReference>